<comment type="caution">
    <text evidence="2">The sequence shown here is derived from an EMBL/GenBank/DDBJ whole genome shotgun (WGS) entry which is preliminary data.</text>
</comment>
<feature type="compositionally biased region" description="Basic and acidic residues" evidence="1">
    <location>
        <begin position="45"/>
        <end position="59"/>
    </location>
</feature>
<accession>A0AAU9JMT9</accession>
<dbReference type="Proteomes" id="UP001162131">
    <property type="component" value="Unassembled WGS sequence"/>
</dbReference>
<feature type="region of interest" description="Disordered" evidence="1">
    <location>
        <begin position="18"/>
        <end position="59"/>
    </location>
</feature>
<sequence>MGCMEAKYPREIKNQVSKVKEKEVLSKTNLAPPSKGIKATSSPDSEAHSLVSEKDTREELQKIDQNAKITKPKIPMIKTAVNSPKDVSYVRRAGEITDDAKIKEKTENTKEEKSSLKPENFVKKESEAIIINTELKTDNNAVAKSNCENLKPSEKLIFPNISPNFDFSFIDEKDENEKIQFDVVKEKETMVDQLIQEFIEI</sequence>
<dbReference type="AlphaFoldDB" id="A0AAU9JMT9"/>
<evidence type="ECO:0000313" key="2">
    <source>
        <dbReference type="EMBL" id="CAG9325821.1"/>
    </source>
</evidence>
<evidence type="ECO:0000256" key="1">
    <source>
        <dbReference type="SAM" id="MobiDB-lite"/>
    </source>
</evidence>
<name>A0AAU9JMT9_9CILI</name>
<dbReference type="EMBL" id="CAJZBQ010000039">
    <property type="protein sequence ID" value="CAG9325821.1"/>
    <property type="molecule type" value="Genomic_DNA"/>
</dbReference>
<proteinExistence type="predicted"/>
<organism evidence="2 3">
    <name type="scientific">Blepharisma stoltei</name>
    <dbReference type="NCBI Taxonomy" id="1481888"/>
    <lineage>
        <taxon>Eukaryota</taxon>
        <taxon>Sar</taxon>
        <taxon>Alveolata</taxon>
        <taxon>Ciliophora</taxon>
        <taxon>Postciliodesmatophora</taxon>
        <taxon>Heterotrichea</taxon>
        <taxon>Heterotrichida</taxon>
        <taxon>Blepharismidae</taxon>
        <taxon>Blepharisma</taxon>
    </lineage>
</organism>
<reference evidence="2" key="1">
    <citation type="submission" date="2021-09" db="EMBL/GenBank/DDBJ databases">
        <authorList>
            <consortium name="AG Swart"/>
            <person name="Singh M."/>
            <person name="Singh A."/>
            <person name="Seah K."/>
            <person name="Emmerich C."/>
        </authorList>
    </citation>
    <scope>NUCLEOTIDE SEQUENCE</scope>
    <source>
        <strain evidence="2">ATCC30299</strain>
    </source>
</reference>
<evidence type="ECO:0000313" key="3">
    <source>
        <dbReference type="Proteomes" id="UP001162131"/>
    </source>
</evidence>
<protein>
    <submittedName>
        <fullName evidence="2">Uncharacterized protein</fullName>
    </submittedName>
</protein>
<keyword evidence="3" id="KW-1185">Reference proteome</keyword>
<gene>
    <name evidence="2" type="ORF">BSTOLATCC_MIC39606</name>
</gene>